<comment type="caution">
    <text evidence="7">The sequence shown here is derived from an EMBL/GenBank/DDBJ whole genome shotgun (WGS) entry which is preliminary data.</text>
</comment>
<dbReference type="EMBL" id="BSRI01000002">
    <property type="protein sequence ID" value="GLV56401.1"/>
    <property type="molecule type" value="Genomic_DNA"/>
</dbReference>
<feature type="transmembrane region" description="Helical" evidence="5">
    <location>
        <begin position="106"/>
        <end position="123"/>
    </location>
</feature>
<dbReference type="Proteomes" id="UP001344906">
    <property type="component" value="Unassembled WGS sequence"/>
</dbReference>
<dbReference type="Pfam" id="PF04893">
    <property type="entry name" value="Yip1"/>
    <property type="match status" value="1"/>
</dbReference>
<keyword evidence="3 5" id="KW-1133">Transmembrane helix</keyword>
<keyword evidence="4 5" id="KW-0472">Membrane</keyword>
<reference evidence="7 8" key="1">
    <citation type="submission" date="2023-02" db="EMBL/GenBank/DDBJ databases">
        <title>Dictyobacter halimunensis sp. nov., a new member of the class Ktedonobacteria from forest soil in a geothermal area.</title>
        <authorList>
            <person name="Rachmania M.K."/>
            <person name="Ningsih F."/>
            <person name="Sakai Y."/>
            <person name="Yabe S."/>
            <person name="Yokota A."/>
            <person name="Sjamsuridzal W."/>
        </authorList>
    </citation>
    <scope>NUCLEOTIDE SEQUENCE [LARGE SCALE GENOMIC DNA]</scope>
    <source>
        <strain evidence="7 8">S3.2.2.5</strain>
    </source>
</reference>
<feature type="transmembrane region" description="Helical" evidence="5">
    <location>
        <begin position="129"/>
        <end position="150"/>
    </location>
</feature>
<feature type="transmembrane region" description="Helical" evidence="5">
    <location>
        <begin position="175"/>
        <end position="202"/>
    </location>
</feature>
<feature type="domain" description="Yip1" evidence="6">
    <location>
        <begin position="50"/>
        <end position="236"/>
    </location>
</feature>
<keyword evidence="8" id="KW-1185">Reference proteome</keyword>
<evidence type="ECO:0000313" key="7">
    <source>
        <dbReference type="EMBL" id="GLV56401.1"/>
    </source>
</evidence>
<dbReference type="RefSeq" id="WP_338251664.1">
    <property type="nucleotide sequence ID" value="NZ_BSRI01000002.1"/>
</dbReference>
<evidence type="ECO:0000313" key="8">
    <source>
        <dbReference type="Proteomes" id="UP001344906"/>
    </source>
</evidence>
<organism evidence="7 8">
    <name type="scientific">Dictyobacter halimunensis</name>
    <dbReference type="NCBI Taxonomy" id="3026934"/>
    <lineage>
        <taxon>Bacteria</taxon>
        <taxon>Bacillati</taxon>
        <taxon>Chloroflexota</taxon>
        <taxon>Ktedonobacteria</taxon>
        <taxon>Ktedonobacterales</taxon>
        <taxon>Dictyobacteraceae</taxon>
        <taxon>Dictyobacter</taxon>
    </lineage>
</organism>
<evidence type="ECO:0000259" key="6">
    <source>
        <dbReference type="Pfam" id="PF04893"/>
    </source>
</evidence>
<proteinExistence type="predicted"/>
<feature type="transmembrane region" description="Helical" evidence="5">
    <location>
        <begin position="222"/>
        <end position="246"/>
    </location>
</feature>
<keyword evidence="2 5" id="KW-0812">Transmembrane</keyword>
<evidence type="ECO:0000256" key="5">
    <source>
        <dbReference type="SAM" id="Phobius"/>
    </source>
</evidence>
<feature type="transmembrane region" description="Helical" evidence="5">
    <location>
        <begin position="73"/>
        <end position="94"/>
    </location>
</feature>
<accession>A0ABQ6FQ46</accession>
<comment type="subcellular location">
    <subcellularLocation>
        <location evidence="1">Membrane</location>
        <topology evidence="1">Multi-pass membrane protein</topology>
    </subcellularLocation>
</comment>
<gene>
    <name evidence="7" type="ORF">KDH_32420</name>
</gene>
<evidence type="ECO:0000256" key="2">
    <source>
        <dbReference type="ARBA" id="ARBA00022692"/>
    </source>
</evidence>
<name>A0ABQ6FQ46_9CHLR</name>
<dbReference type="InterPro" id="IPR006977">
    <property type="entry name" value="Yip1_dom"/>
</dbReference>
<evidence type="ECO:0000256" key="3">
    <source>
        <dbReference type="ARBA" id="ARBA00022989"/>
    </source>
</evidence>
<evidence type="ECO:0000256" key="1">
    <source>
        <dbReference type="ARBA" id="ARBA00004141"/>
    </source>
</evidence>
<protein>
    <recommendedName>
        <fullName evidence="6">Yip1 domain-containing protein</fullName>
    </recommendedName>
</protein>
<sequence>MSYNPDQGSYPGAFPPGSGYGLYGSGGVTETPSQPLPLRDAVSQLPTQYFRVLTKPGASTFAQENGKAAWNIIWMQILILAVISTIFSIINIFIQHPAKITPIRNGGVLNSILAVSQAIISLGPVSGTIIHLLWAVAGFFAGTGIYYLIARAFRGQGTWKQHVYSTLLISTPLRLFYGLVGLISIVNINMLLFLVMTIYQLILQVYMTMAVHRLSGGRATMAVLLLPIALFILACVATVIIVALLISSLHK</sequence>
<evidence type="ECO:0000256" key="4">
    <source>
        <dbReference type="ARBA" id="ARBA00023136"/>
    </source>
</evidence>